<dbReference type="Proteomes" id="UP000186594">
    <property type="component" value="Unassembled WGS sequence"/>
</dbReference>
<keyword evidence="4" id="KW-0862">Zinc</keyword>
<evidence type="ECO:0000256" key="3">
    <source>
        <dbReference type="ARBA" id="ARBA00074021"/>
    </source>
</evidence>
<sequence>MVKLFSSMWLPCFIIGCALMSVEARSSRPPPIRYVSHLKDIIALEKNDRSLHISFRLPFLETQSHTKLILEPNNDILQHPEASIEYHDLEGNVRKEPITRQGVQTYRGTCWVADHEHDWREAGWAAITLIQDGPLFEGAFMIDGMAHHVQPWRKYSARRGALDYNVRGTNENMVIWTDSHIESLPELLVNGHSCPADRLPYNIDPENSINKYFSYQQPNTLFDFWSSNKAFGYGSRLMKRQNIDGSSALLPGFTSSTTLVSTIGNTDGCPNVKKVALVGVAVDCEYAQTFSNSSETREHIITLFNTVSTVFESTFNVTLGLLQLVISDTNASCPSSPPSNQPWNANCNSNLSLDDRLNLISTWRGTRSGDGIAFWTLLTKCNSGTEVGVAWLGTLCFDETQTQGNTQVSGANVVTQGSSEWKVLAHETGHVFGAVHDCMSGCAAVNTTCCPFTRTQCDAGSQFLMNPTTVQRSNSFSPCSVGNVCSAIGSRAVTSSCLTTNKNIKLITAGQCGNGIVEEGEDCDCGGEEACAGNKCCNPKTCKFTTGSVCDDSNESCCKNCQYAPSSQICRGSRDEKCDPSEFCTGTSSACPEDQLVSDGTSCGAGSLACASGQCTSRDLQCTTQINGTTGDCGLLDCQVTCRAPEFGPATCVSLPQYFLDGTPCGISGTCGKGICRNQSEIRAVSTWIKQNKTIVIIVAAIVGGLLIFCGALSSLQRLRRKPTAQIRPRHIQSRRYQTRANMFQVPPGPQHPNQVLYAPYPQYPGRNAPPEYYR</sequence>
<evidence type="ECO:0000256" key="6">
    <source>
        <dbReference type="SAM" id="SignalP"/>
    </source>
</evidence>
<evidence type="ECO:0000256" key="1">
    <source>
        <dbReference type="ARBA" id="ARBA00023157"/>
    </source>
</evidence>
<proteinExistence type="predicted"/>
<dbReference type="InterPro" id="IPR001762">
    <property type="entry name" value="Disintegrin_dom"/>
</dbReference>
<keyword evidence="5" id="KW-0812">Transmembrane</keyword>
<dbReference type="STRING" id="1198029.A0A1U7LGI0"/>
<dbReference type="GO" id="GO:0006508">
    <property type="term" value="P:proteolysis"/>
    <property type="evidence" value="ECO:0007669"/>
    <property type="project" value="InterPro"/>
</dbReference>
<keyword evidence="1" id="KW-1015">Disulfide bond</keyword>
<evidence type="ECO:0000313" key="10">
    <source>
        <dbReference type="Proteomes" id="UP000186594"/>
    </source>
</evidence>
<dbReference type="GO" id="GO:0004222">
    <property type="term" value="F:metalloendopeptidase activity"/>
    <property type="evidence" value="ECO:0007669"/>
    <property type="project" value="InterPro"/>
</dbReference>
<keyword evidence="5" id="KW-1133">Transmembrane helix</keyword>
<dbReference type="PROSITE" id="PS50215">
    <property type="entry name" value="ADAM_MEPRO"/>
    <property type="match status" value="1"/>
</dbReference>
<feature type="domain" description="Disintegrin" evidence="7">
    <location>
        <begin position="509"/>
        <end position="599"/>
    </location>
</feature>
<dbReference type="Gene3D" id="3.40.390.10">
    <property type="entry name" value="Collagenase (Catalytic Domain)"/>
    <property type="match status" value="1"/>
</dbReference>
<evidence type="ECO:0000256" key="4">
    <source>
        <dbReference type="PROSITE-ProRule" id="PRU00276"/>
    </source>
</evidence>
<dbReference type="SMART" id="SM00050">
    <property type="entry name" value="DISIN"/>
    <property type="match status" value="1"/>
</dbReference>
<evidence type="ECO:0000259" key="8">
    <source>
        <dbReference type="PROSITE" id="PS50215"/>
    </source>
</evidence>
<dbReference type="Pfam" id="PF00200">
    <property type="entry name" value="Disintegrin"/>
    <property type="match status" value="1"/>
</dbReference>
<feature type="active site" evidence="4">
    <location>
        <position position="427"/>
    </location>
</feature>
<feature type="transmembrane region" description="Helical" evidence="5">
    <location>
        <begin position="695"/>
        <end position="716"/>
    </location>
</feature>
<dbReference type="GO" id="GO:0007229">
    <property type="term" value="P:integrin-mediated signaling pathway"/>
    <property type="evidence" value="ECO:0007669"/>
    <property type="project" value="UniProtKB-KW"/>
</dbReference>
<keyword evidence="5" id="KW-0472">Membrane</keyword>
<feature type="chain" id="PRO_5013250919" description="Disintegrin and metalloproteinase domain-containing protein B" evidence="6">
    <location>
        <begin position="25"/>
        <end position="775"/>
    </location>
</feature>
<dbReference type="PROSITE" id="PS50214">
    <property type="entry name" value="DISINTEGRIN_2"/>
    <property type="match status" value="1"/>
</dbReference>
<reference evidence="9 10" key="1">
    <citation type="submission" date="2016-04" db="EMBL/GenBank/DDBJ databases">
        <title>Evolutionary innovation and constraint leading to complex multicellularity in the Ascomycota.</title>
        <authorList>
            <person name="Cisse O."/>
            <person name="Nguyen A."/>
            <person name="Hewitt D.A."/>
            <person name="Jedd G."/>
            <person name="Stajich J.E."/>
        </authorList>
    </citation>
    <scope>NUCLEOTIDE SEQUENCE [LARGE SCALE GENOMIC DNA]</scope>
    <source>
        <strain evidence="9 10">DAH-3</strain>
    </source>
</reference>
<comment type="function">
    <text evidence="2">Probable zinc protease.</text>
</comment>
<keyword evidence="6" id="KW-0732">Signal</keyword>
<comment type="caution">
    <text evidence="9">The sequence shown here is derived from an EMBL/GenBank/DDBJ whole genome shotgun (WGS) entry which is preliminary data.</text>
</comment>
<dbReference type="InterPro" id="IPR034028">
    <property type="entry name" value="ZnMc_ADAM_fungal"/>
</dbReference>
<dbReference type="OMA" id="YGLQQNF"/>
<feature type="binding site" evidence="4">
    <location>
        <position position="426"/>
    </location>
    <ligand>
        <name>Zn(2+)</name>
        <dbReference type="ChEBI" id="CHEBI:29105"/>
        <note>catalytic</note>
    </ligand>
</feature>
<dbReference type="FunFam" id="4.10.70.10:FF:000003">
    <property type="entry name" value="Disintegrin and metalloproteinase domain-containing protein 17"/>
    <property type="match status" value="1"/>
</dbReference>
<organism evidence="9 10">
    <name type="scientific">Neolecta irregularis (strain DAH-3)</name>
    <dbReference type="NCBI Taxonomy" id="1198029"/>
    <lineage>
        <taxon>Eukaryota</taxon>
        <taxon>Fungi</taxon>
        <taxon>Dikarya</taxon>
        <taxon>Ascomycota</taxon>
        <taxon>Taphrinomycotina</taxon>
        <taxon>Neolectales</taxon>
        <taxon>Neolectaceae</taxon>
        <taxon>Neolecta</taxon>
    </lineage>
</organism>
<feature type="binding site" evidence="4">
    <location>
        <position position="436"/>
    </location>
    <ligand>
        <name>Zn(2+)</name>
        <dbReference type="ChEBI" id="CHEBI:29105"/>
        <note>catalytic</note>
    </ligand>
</feature>
<evidence type="ECO:0000256" key="2">
    <source>
        <dbReference type="ARBA" id="ARBA00056552"/>
    </source>
</evidence>
<dbReference type="AlphaFoldDB" id="A0A1U7LGI0"/>
<dbReference type="CDD" id="cd04271">
    <property type="entry name" value="ZnMc_ADAM_fungal"/>
    <property type="match status" value="1"/>
</dbReference>
<gene>
    <name evidence="9" type="ORF">NEOLI_002789</name>
</gene>
<dbReference type="PANTHER" id="PTHR11905:SF159">
    <property type="entry name" value="ADAM METALLOPROTEASE"/>
    <property type="match status" value="1"/>
</dbReference>
<evidence type="ECO:0000256" key="5">
    <source>
        <dbReference type="SAM" id="Phobius"/>
    </source>
</evidence>
<protein>
    <recommendedName>
        <fullName evidence="3">Disintegrin and metalloproteinase domain-containing protein B</fullName>
    </recommendedName>
</protein>
<dbReference type="InterPro" id="IPR024079">
    <property type="entry name" value="MetalloPept_cat_dom_sf"/>
</dbReference>
<keyword evidence="4" id="KW-0479">Metal-binding</keyword>
<dbReference type="Pfam" id="PF13688">
    <property type="entry name" value="Reprolysin_5"/>
    <property type="match status" value="1"/>
</dbReference>
<dbReference type="OrthoDB" id="5951731at2759"/>
<dbReference type="InterPro" id="IPR036436">
    <property type="entry name" value="Disintegrin_dom_sf"/>
</dbReference>
<dbReference type="Gene3D" id="4.10.70.10">
    <property type="entry name" value="Disintegrin domain"/>
    <property type="match status" value="1"/>
</dbReference>
<name>A0A1U7LGI0_NEOID</name>
<evidence type="ECO:0000313" key="9">
    <source>
        <dbReference type="EMBL" id="OLL21703.1"/>
    </source>
</evidence>
<dbReference type="PANTHER" id="PTHR11905">
    <property type="entry name" value="ADAM A DISINTEGRIN AND METALLOPROTEASE DOMAIN"/>
    <property type="match status" value="1"/>
</dbReference>
<keyword evidence="10" id="KW-1185">Reference proteome</keyword>
<dbReference type="SUPFAM" id="SSF55486">
    <property type="entry name" value="Metalloproteases ('zincins'), catalytic domain"/>
    <property type="match status" value="1"/>
</dbReference>
<comment type="caution">
    <text evidence="4">Lacks conserved residue(s) required for the propagation of feature annotation.</text>
</comment>
<dbReference type="InterPro" id="IPR001590">
    <property type="entry name" value="Peptidase_M12B"/>
</dbReference>
<evidence type="ECO:0000259" key="7">
    <source>
        <dbReference type="PROSITE" id="PS50214"/>
    </source>
</evidence>
<dbReference type="EMBL" id="LXFE01004370">
    <property type="protein sequence ID" value="OLL21703.1"/>
    <property type="molecule type" value="Genomic_DNA"/>
</dbReference>
<accession>A0A1U7LGI0</accession>
<feature type="domain" description="Peptidase M12B" evidence="8">
    <location>
        <begin position="273"/>
        <end position="484"/>
    </location>
</feature>
<feature type="binding site" evidence="4">
    <location>
        <position position="430"/>
    </location>
    <ligand>
        <name>Zn(2+)</name>
        <dbReference type="ChEBI" id="CHEBI:29105"/>
        <note>catalytic</note>
    </ligand>
</feature>
<feature type="signal peptide" evidence="6">
    <location>
        <begin position="1"/>
        <end position="24"/>
    </location>
</feature>
<dbReference type="SUPFAM" id="SSF57552">
    <property type="entry name" value="Blood coagulation inhibitor (disintegrin)"/>
    <property type="match status" value="1"/>
</dbReference>
<dbReference type="GO" id="GO:0046872">
    <property type="term" value="F:metal ion binding"/>
    <property type="evidence" value="ECO:0007669"/>
    <property type="project" value="UniProtKB-KW"/>
</dbReference>
<keyword evidence="9" id="KW-0401">Integrin</keyword>
<dbReference type="PROSITE" id="PS51257">
    <property type="entry name" value="PROKAR_LIPOPROTEIN"/>
    <property type="match status" value="1"/>
</dbReference>